<organism evidence="9 10">
    <name type="scientific">Pseudomassariella vexata</name>
    <dbReference type="NCBI Taxonomy" id="1141098"/>
    <lineage>
        <taxon>Eukaryota</taxon>
        <taxon>Fungi</taxon>
        <taxon>Dikarya</taxon>
        <taxon>Ascomycota</taxon>
        <taxon>Pezizomycotina</taxon>
        <taxon>Sordariomycetes</taxon>
        <taxon>Xylariomycetidae</taxon>
        <taxon>Amphisphaeriales</taxon>
        <taxon>Pseudomassariaceae</taxon>
        <taxon>Pseudomassariella</taxon>
    </lineage>
</organism>
<evidence type="ECO:0000256" key="3">
    <source>
        <dbReference type="ARBA" id="ARBA00022833"/>
    </source>
</evidence>
<protein>
    <submittedName>
        <fullName evidence="9">Uncharacterized protein</fullName>
    </submittedName>
</protein>
<keyword evidence="10" id="KW-1185">Reference proteome</keyword>
<feature type="domain" description="Rho-GAP" evidence="8">
    <location>
        <begin position="993"/>
        <end position="1180"/>
    </location>
</feature>
<dbReference type="PROSITE" id="PS50238">
    <property type="entry name" value="RHOGAP"/>
    <property type="match status" value="1"/>
</dbReference>
<keyword evidence="2 4" id="KW-0479">Metal-binding</keyword>
<keyword evidence="4" id="KW-0440">LIM domain</keyword>
<evidence type="ECO:0000313" key="10">
    <source>
        <dbReference type="Proteomes" id="UP000193689"/>
    </source>
</evidence>
<dbReference type="FunFam" id="2.10.110.10:FF:000121">
    <property type="entry name" value="Rho GTPase activator Rga"/>
    <property type="match status" value="1"/>
</dbReference>
<keyword evidence="3 4" id="KW-0862">Zinc</keyword>
<dbReference type="GeneID" id="63770428"/>
<dbReference type="InterPro" id="IPR008936">
    <property type="entry name" value="Rho_GTPase_activation_prot"/>
</dbReference>
<feature type="domain" description="LIM zinc-binding" evidence="7">
    <location>
        <begin position="68"/>
        <end position="127"/>
    </location>
</feature>
<accession>A0A1Y2DUI4</accession>
<evidence type="ECO:0000256" key="1">
    <source>
        <dbReference type="ARBA" id="ARBA00022468"/>
    </source>
</evidence>
<evidence type="ECO:0000256" key="2">
    <source>
        <dbReference type="ARBA" id="ARBA00022723"/>
    </source>
</evidence>
<dbReference type="InterPro" id="IPR000198">
    <property type="entry name" value="RhoGAP_dom"/>
</dbReference>
<reference evidence="9 10" key="1">
    <citation type="submission" date="2016-07" db="EMBL/GenBank/DDBJ databases">
        <title>Pervasive Adenine N6-methylation of Active Genes in Fungi.</title>
        <authorList>
            <consortium name="DOE Joint Genome Institute"/>
            <person name="Mondo S.J."/>
            <person name="Dannebaum R.O."/>
            <person name="Kuo R.C."/>
            <person name="Labutti K."/>
            <person name="Haridas S."/>
            <person name="Kuo A."/>
            <person name="Salamov A."/>
            <person name="Ahrendt S.R."/>
            <person name="Lipzen A."/>
            <person name="Sullivan W."/>
            <person name="Andreopoulos W.B."/>
            <person name="Clum A."/>
            <person name="Lindquist E."/>
            <person name="Daum C."/>
            <person name="Ramamoorthy G.K."/>
            <person name="Gryganskyi A."/>
            <person name="Culley D."/>
            <person name="Magnuson J.K."/>
            <person name="James T.Y."/>
            <person name="O'Malley M.A."/>
            <person name="Stajich J.E."/>
            <person name="Spatafora J.W."/>
            <person name="Visel A."/>
            <person name="Grigoriev I.V."/>
        </authorList>
    </citation>
    <scope>NUCLEOTIDE SEQUENCE [LARGE SCALE GENOMIC DNA]</scope>
    <source>
        <strain evidence="9 10">CBS 129021</strain>
    </source>
</reference>
<dbReference type="FunFam" id="1.10.555.10:FF:000043">
    <property type="entry name" value="Rho GTPase activator Rga"/>
    <property type="match status" value="1"/>
</dbReference>
<dbReference type="CDD" id="cd00159">
    <property type="entry name" value="RhoGAP"/>
    <property type="match status" value="1"/>
</dbReference>
<keyword evidence="1" id="KW-0343">GTPase activation</keyword>
<feature type="coiled-coil region" evidence="5">
    <location>
        <begin position="746"/>
        <end position="780"/>
    </location>
</feature>
<feature type="compositionally biased region" description="Basic and acidic residues" evidence="6">
    <location>
        <begin position="343"/>
        <end position="359"/>
    </location>
</feature>
<dbReference type="PANTHER" id="PTHR23176:SF128">
    <property type="entry name" value="RHO GTPASE-ACTIVATING PROTEIN RGD1"/>
    <property type="match status" value="1"/>
</dbReference>
<dbReference type="STRING" id="1141098.A0A1Y2DUI4"/>
<feature type="compositionally biased region" description="Basic and acidic residues" evidence="6">
    <location>
        <begin position="368"/>
        <end position="379"/>
    </location>
</feature>
<dbReference type="EMBL" id="MCFJ01000008">
    <property type="protein sequence ID" value="ORY62940.1"/>
    <property type="molecule type" value="Genomic_DNA"/>
</dbReference>
<feature type="compositionally biased region" description="Polar residues" evidence="6">
    <location>
        <begin position="385"/>
        <end position="405"/>
    </location>
</feature>
<dbReference type="Gene3D" id="1.10.555.10">
    <property type="entry name" value="Rho GTPase activation protein"/>
    <property type="match status" value="1"/>
</dbReference>
<dbReference type="Gene3D" id="2.10.110.10">
    <property type="entry name" value="Cysteine Rich Protein"/>
    <property type="match status" value="2"/>
</dbReference>
<feature type="compositionally biased region" description="Low complexity" evidence="6">
    <location>
        <begin position="421"/>
        <end position="442"/>
    </location>
</feature>
<dbReference type="SUPFAM" id="SSF48350">
    <property type="entry name" value="GTPase activation domain, GAP"/>
    <property type="match status" value="1"/>
</dbReference>
<dbReference type="InterPro" id="IPR001781">
    <property type="entry name" value="Znf_LIM"/>
</dbReference>
<dbReference type="AlphaFoldDB" id="A0A1Y2DUI4"/>
<evidence type="ECO:0000256" key="6">
    <source>
        <dbReference type="SAM" id="MobiDB-lite"/>
    </source>
</evidence>
<dbReference type="GO" id="GO:0005096">
    <property type="term" value="F:GTPase activator activity"/>
    <property type="evidence" value="ECO:0007669"/>
    <property type="project" value="UniProtKB-KW"/>
</dbReference>
<feature type="compositionally biased region" description="Polar residues" evidence="6">
    <location>
        <begin position="476"/>
        <end position="490"/>
    </location>
</feature>
<dbReference type="InterPro" id="IPR050729">
    <property type="entry name" value="Rho-GAP"/>
</dbReference>
<feature type="compositionally biased region" description="Polar residues" evidence="6">
    <location>
        <begin position="227"/>
        <end position="236"/>
    </location>
</feature>
<evidence type="ECO:0000259" key="7">
    <source>
        <dbReference type="PROSITE" id="PS50023"/>
    </source>
</evidence>
<dbReference type="Proteomes" id="UP000193689">
    <property type="component" value="Unassembled WGS sequence"/>
</dbReference>
<evidence type="ECO:0000259" key="8">
    <source>
        <dbReference type="PROSITE" id="PS50238"/>
    </source>
</evidence>
<dbReference type="GO" id="GO:0046872">
    <property type="term" value="F:metal ion binding"/>
    <property type="evidence" value="ECO:0007669"/>
    <property type="project" value="UniProtKB-KW"/>
</dbReference>
<sequence length="1183" mass="130660">MASPSSSSSPLQSPLSIRSKFNSSNSDLAGNRWHLNCFRCNTCGTLLDSDANLLLLGDGSLICNNCTYSCSACGNKIEDLAILTGDQAFCATCFRCRNCKRKIENLRYARTSQGIFCMSCHESLMARRRKKSKAAAQAKAREKEGSPMVVDKSLPALPPNAIPNGAFSNDRVEPESDTPTELSPRPRPTYQHHDSSSRSSSRPARSPERPSIEHGLKESGLPLPGSYRNNRNSSIFSGADNVNNTGGGGGDDQGFFIPVALDPSPAPSATPRSTSETFNTDPSRRTKEKDYFSISKNGPAPDRRAESQTSTPHIAFQEKGRQPSSDYETSPVKDLSRKLSKSSRQEKVAQPRTSEDRSQKATNGKFSANEEFKLQEAPKSKRLNNRSGSQSSGLQDVGSRNSQGSGWRDKDGSSNVPPPSADSAKQQQSSDKSGTPRSSQDSRFQDDDEVRSNDSSLASSANPKSITRKEVPQGASRMQNLNGKPNSATHSKSKGSEDLTPPGLPPRPSFDQKLSDTYMAPRAPPVPPSRAAAAAGKELNMGDTTDSKADAKLPRWSAGGGELGLEEDMARILGTDEGSSSIMRRVSTAVRHGRTNSAEQSNNPARVIHTRSVSESTRTTSSPRWPKTPIAEDPLNGLTHDLASISLAPSEDAGLLKRRLRNSEQRVAELERQFTGEKDLKNIDERLEEKRKTVSVLDTQAELMIRQIEVLAGFVERAKESKRPIDPRELEDSAIKEFVQKLDRLKASMAANLEQLHCERDELMDEKMRAVAERDRALLEFEQLSSKNAQLADMNNDLTHQIQEKFKSNTDQQRSPMSGLGIYNQHKGTSNHSVSLDSNSIQTGTTLIPDQEEPIVETGPTVVNIRKGKVQKFSWKKGGKTMAQNIAKGVNRTVMGLQEPRDRREHQGLTGENIGMPYNMTHTVVESPAGPSPMNNMNAMNAMNGQNRQQQAERERQGFFGFKKAPTTMPKTLGPMNASTHTIAEAASVLFGSELSERADYERRHIPCVVTRCIEEVELRGMDMEGIYRKTGGNSAVKMIQEGFDKNENFDISDPDIDITAVTSVLKQYFRKLPTPLLTYDVYDRILETNTIMNDGEKVAHLRKTFNALPQKHRDCLEFLMFHLARVAQREAENLMSPKNIAVVFAPTVMRDTNIEREMTDMHAKNIAVQFIIENSHRIFSED</sequence>
<dbReference type="SMART" id="SM00132">
    <property type="entry name" value="LIM"/>
    <property type="match status" value="2"/>
</dbReference>
<dbReference type="FunCoup" id="A0A1Y2DUI4">
    <property type="interactions" value="153"/>
</dbReference>
<dbReference type="Pfam" id="PF00620">
    <property type="entry name" value="RhoGAP"/>
    <property type="match status" value="1"/>
</dbReference>
<dbReference type="Pfam" id="PF00412">
    <property type="entry name" value="LIM"/>
    <property type="match status" value="1"/>
</dbReference>
<evidence type="ECO:0000256" key="4">
    <source>
        <dbReference type="PROSITE-ProRule" id="PRU00125"/>
    </source>
</evidence>
<feature type="region of interest" description="Disordered" evidence="6">
    <location>
        <begin position="591"/>
        <end position="635"/>
    </location>
</feature>
<evidence type="ECO:0000313" key="9">
    <source>
        <dbReference type="EMBL" id="ORY62940.1"/>
    </source>
</evidence>
<dbReference type="OrthoDB" id="79452at2759"/>
<gene>
    <name evidence="9" type="ORF">BCR38DRAFT_217902</name>
</gene>
<dbReference type="CDD" id="cd09395">
    <property type="entry name" value="LIM2_Rga"/>
    <property type="match status" value="1"/>
</dbReference>
<feature type="compositionally biased region" description="Low complexity" evidence="6">
    <location>
        <begin position="610"/>
        <end position="629"/>
    </location>
</feature>
<dbReference type="RefSeq" id="XP_040714597.1">
    <property type="nucleotide sequence ID" value="XM_040854216.1"/>
</dbReference>
<dbReference type="PANTHER" id="PTHR23176">
    <property type="entry name" value="RHO/RAC/CDC GTPASE-ACTIVATING PROTEIN"/>
    <property type="match status" value="1"/>
</dbReference>
<dbReference type="GO" id="GO:0007165">
    <property type="term" value="P:signal transduction"/>
    <property type="evidence" value="ECO:0007669"/>
    <property type="project" value="InterPro"/>
</dbReference>
<proteinExistence type="predicted"/>
<dbReference type="InParanoid" id="A0A1Y2DUI4"/>
<feature type="coiled-coil region" evidence="5">
    <location>
        <begin position="653"/>
        <end position="700"/>
    </location>
</feature>
<feature type="region of interest" description="Disordered" evidence="6">
    <location>
        <begin position="131"/>
        <end position="560"/>
    </location>
</feature>
<feature type="compositionally biased region" description="Basic and acidic residues" evidence="6">
    <location>
        <begin position="205"/>
        <end position="217"/>
    </location>
</feature>
<feature type="compositionally biased region" description="Basic and acidic residues" evidence="6">
    <location>
        <begin position="282"/>
        <end position="291"/>
    </location>
</feature>
<dbReference type="SMART" id="SM00324">
    <property type="entry name" value="RhoGAP"/>
    <property type="match status" value="1"/>
</dbReference>
<dbReference type="PROSITE" id="PS50023">
    <property type="entry name" value="LIM_DOMAIN_2"/>
    <property type="match status" value="1"/>
</dbReference>
<feature type="compositionally biased region" description="Polar residues" evidence="6">
    <location>
        <begin position="595"/>
        <end position="604"/>
    </location>
</feature>
<comment type="caution">
    <text evidence="9">The sequence shown here is derived from an EMBL/GenBank/DDBJ whole genome shotgun (WGS) entry which is preliminary data.</text>
</comment>
<keyword evidence="5" id="KW-0175">Coiled coil</keyword>
<feature type="compositionally biased region" description="Polar residues" evidence="6">
    <location>
        <begin position="453"/>
        <end position="465"/>
    </location>
</feature>
<name>A0A1Y2DUI4_9PEZI</name>
<dbReference type="GO" id="GO:0005938">
    <property type="term" value="C:cell cortex"/>
    <property type="evidence" value="ECO:0007669"/>
    <property type="project" value="UniProtKB-ARBA"/>
</dbReference>
<evidence type="ECO:0000256" key="5">
    <source>
        <dbReference type="SAM" id="Coils"/>
    </source>
</evidence>